<evidence type="ECO:0000256" key="1">
    <source>
        <dbReference type="SAM" id="MobiDB-lite"/>
    </source>
</evidence>
<dbReference type="PANTHER" id="PTHR13491:SF0">
    <property type="entry name" value="ZINC FINGER CCHC DOMAIN-CONTAINING PROTEIN 10"/>
    <property type="match status" value="1"/>
</dbReference>
<dbReference type="SUPFAM" id="SSF57756">
    <property type="entry name" value="Retrovirus zinc finger-like domains"/>
    <property type="match status" value="1"/>
</dbReference>
<name>A0A7N0UCX9_KALFE</name>
<evidence type="ECO:0000313" key="2">
    <source>
        <dbReference type="EnsemblPlants" id="Kaladp0059s0355.1.v1.1.CDS.1"/>
    </source>
</evidence>
<evidence type="ECO:0000313" key="3">
    <source>
        <dbReference type="Proteomes" id="UP000594263"/>
    </source>
</evidence>
<dbReference type="InterPro" id="IPR039715">
    <property type="entry name" value="ZCCHC10"/>
</dbReference>
<feature type="compositionally biased region" description="Basic residues" evidence="1">
    <location>
        <begin position="349"/>
        <end position="364"/>
    </location>
</feature>
<organism evidence="2 3">
    <name type="scientific">Kalanchoe fedtschenkoi</name>
    <name type="common">Lavender scallops</name>
    <name type="synonym">South American air plant</name>
    <dbReference type="NCBI Taxonomy" id="63787"/>
    <lineage>
        <taxon>Eukaryota</taxon>
        <taxon>Viridiplantae</taxon>
        <taxon>Streptophyta</taxon>
        <taxon>Embryophyta</taxon>
        <taxon>Tracheophyta</taxon>
        <taxon>Spermatophyta</taxon>
        <taxon>Magnoliopsida</taxon>
        <taxon>eudicotyledons</taxon>
        <taxon>Gunneridae</taxon>
        <taxon>Pentapetalae</taxon>
        <taxon>Saxifragales</taxon>
        <taxon>Crassulaceae</taxon>
        <taxon>Kalanchoe</taxon>
    </lineage>
</organism>
<keyword evidence="3" id="KW-1185">Reference proteome</keyword>
<dbReference type="Proteomes" id="UP000594263">
    <property type="component" value="Unplaced"/>
</dbReference>
<dbReference type="Gramene" id="Kaladp0059s0355.1.v1.1">
    <property type="protein sequence ID" value="Kaladp0059s0355.1.v1.1.CDS.1"/>
    <property type="gene ID" value="Kaladp0059s0355.v1.1"/>
</dbReference>
<dbReference type="OMA" id="MYLMTTE"/>
<dbReference type="EnsemblPlants" id="Kaladp0059s0355.1.v1.1">
    <property type="protein sequence ID" value="Kaladp0059s0355.1.v1.1.CDS.1"/>
    <property type="gene ID" value="Kaladp0059s0355.v1.1"/>
</dbReference>
<feature type="region of interest" description="Disordered" evidence="1">
    <location>
        <begin position="286"/>
        <end position="396"/>
    </location>
</feature>
<accession>A0A7N0UCX9</accession>
<protein>
    <submittedName>
        <fullName evidence="2">Uncharacterized protein</fullName>
    </submittedName>
</protein>
<dbReference type="GO" id="GO:0008270">
    <property type="term" value="F:zinc ion binding"/>
    <property type="evidence" value="ECO:0007669"/>
    <property type="project" value="InterPro"/>
</dbReference>
<dbReference type="GO" id="GO:0003676">
    <property type="term" value="F:nucleic acid binding"/>
    <property type="evidence" value="ECO:0007669"/>
    <property type="project" value="InterPro"/>
</dbReference>
<dbReference type="Pfam" id="PF13917">
    <property type="entry name" value="zf-CCHC_3"/>
    <property type="match status" value="1"/>
</dbReference>
<sequence length="396" mass="44466">MSSKRDEKRESVVDRIRDHGQEAARILGRNYAERVAVAARDGNLYGRKEEGPNTWLEKQVDIGDAGMEAARVLSRNHAERVAAARNGNVYGQKEKVAAARSVNVYGQNEERPSRLLEKQEAIRDAGVAAARVLNRNHAGKVASARNVDASGQKEGWLSRWLKNRDAAVAAGIKLSRKYAQRVAAARILNAIRQEKQQAKRQMHLMSSGKAVKFGERKGLKSSMSNSGGTSTRCQKCFQTGHWTYECKNERVQITQPSRTLRLKSPKLRMKISFSFDLDNPYLAMDKKEGKSSKKSKRKHRSGSDSRSDSEASIFETDSVDYSSSVSGSDNSSAESSSESSSSFDSEVQRRRRSKKRKQKKRRRYCSSSSQSDSSSESESDDDRSSRKKSKRRSRRR</sequence>
<reference evidence="2" key="1">
    <citation type="submission" date="2021-01" db="UniProtKB">
        <authorList>
            <consortium name="EnsemblPlants"/>
        </authorList>
    </citation>
    <scope>IDENTIFICATION</scope>
</reference>
<feature type="compositionally biased region" description="Low complexity" evidence="1">
    <location>
        <begin position="319"/>
        <end position="345"/>
    </location>
</feature>
<dbReference type="InterPro" id="IPR036875">
    <property type="entry name" value="Znf_CCHC_sf"/>
</dbReference>
<feature type="compositionally biased region" description="Low complexity" evidence="1">
    <location>
        <begin position="365"/>
        <end position="374"/>
    </location>
</feature>
<dbReference type="PANTHER" id="PTHR13491">
    <property type="entry name" value="ZCCHC10 PROTEIN"/>
    <property type="match status" value="1"/>
</dbReference>
<feature type="compositionally biased region" description="Basic residues" evidence="1">
    <location>
        <begin position="385"/>
        <end position="396"/>
    </location>
</feature>
<proteinExistence type="predicted"/>
<dbReference type="AlphaFoldDB" id="A0A7N0UCX9"/>